<dbReference type="GeneID" id="23462002"/>
<sequence>MEGTLAAPPIDILSDDALLYLVDNYLDDRSLGACLLAWRRFHVLDRTRLDRRKYRLATLLSLCAAGDMDGLDYALKHLDVFGPPVRASRRIDCVRAAYHAGRARMVLSLMRDVGDSIERFSVQEWSALALKAALRGAADPELVWLCRQENQPAEPWDGAALVCACTHAVQSGFSAEAISTALGAIESLAGLSVAVSHDTWLRLSAQRAAHSKSNLDTLLALVTNAAEPHHDIQGHEMERLVKRSDLALARDLIGDQRLARFLRKSHECLTVYRPLDDVDVILWLYDHVDSVADFIDTRQVGIHHLVLAVAASGRANLFNAAEIRAASHENEEGKPLSHMWERAYAEAAVAGHATAAEWALGHRMEPAHIRAAFWKQHWDNCLGLPARYGQTSQSSRTLSPLVVHRDRHDLFDLLVDRRRREGIPQDETDARVDHMVDITVKDALAQGDLGLVRRLYLVEPRLVQAAVDQERVYGARS</sequence>
<reference evidence="1 2" key="1">
    <citation type="journal article" date="2015" name="Parasitol. Res.">
        <title>Viruses in close associations with free-living amoebae.</title>
        <authorList>
            <person name="Scheid P."/>
        </authorList>
    </citation>
    <scope>NUCLEOTIDE SEQUENCE [LARGE SCALE GENOMIC DNA]</scope>
    <source>
        <strain evidence="1">KlaHel</strain>
    </source>
</reference>
<evidence type="ECO:0000313" key="1">
    <source>
        <dbReference type="EMBL" id="AJF97085.1"/>
    </source>
</evidence>
<organism evidence="1 2">
    <name type="scientific">Pandoravirus inopinatum</name>
    <dbReference type="NCBI Taxonomy" id="1605721"/>
    <lineage>
        <taxon>Viruses</taxon>
        <taxon>Pandoravirus</taxon>
    </lineage>
</organism>
<protein>
    <submittedName>
        <fullName evidence="1">Uncharacterized protein</fullName>
    </submittedName>
</protein>
<dbReference type="EMBL" id="KP136319">
    <property type="protein sequence ID" value="AJF97085.1"/>
    <property type="molecule type" value="Genomic_DNA"/>
</dbReference>
<accession>A0A0B5J5W1</accession>
<dbReference type="RefSeq" id="YP_009119320.1">
    <property type="nucleotide sequence ID" value="NC_026440.1"/>
</dbReference>
<name>A0A0B5J5W1_9VIRU</name>
<evidence type="ECO:0000313" key="2">
    <source>
        <dbReference type="Proteomes" id="UP000202511"/>
    </source>
</evidence>
<dbReference type="Proteomes" id="UP000202511">
    <property type="component" value="Segment"/>
</dbReference>
<dbReference type="KEGG" id="vg:23462002"/>
<proteinExistence type="predicted"/>